<gene>
    <name evidence="1" type="ORF">NIT7321_02174</name>
</gene>
<dbReference type="EMBL" id="CVRL01000025">
    <property type="protein sequence ID" value="CRL11320.1"/>
    <property type="molecule type" value="Genomic_DNA"/>
</dbReference>
<evidence type="ECO:0000313" key="1">
    <source>
        <dbReference type="EMBL" id="CRL11320.1"/>
    </source>
</evidence>
<evidence type="ECO:0000313" key="2">
    <source>
        <dbReference type="Proteomes" id="UP000043764"/>
    </source>
</evidence>
<protein>
    <recommendedName>
        <fullName evidence="3">Gamma-glutamyl kinase</fullName>
    </recommendedName>
</protein>
<dbReference type="Proteomes" id="UP000043764">
    <property type="component" value="Unassembled WGS sequence"/>
</dbReference>
<reference evidence="2" key="1">
    <citation type="submission" date="2015-05" db="EMBL/GenBank/DDBJ databases">
        <authorList>
            <person name="Rodrigo-Torres Lidia"/>
            <person name="Arahal R.David."/>
        </authorList>
    </citation>
    <scope>NUCLEOTIDE SEQUENCE [LARGE SCALE GENOMIC DNA]</scope>
    <source>
        <strain evidence="2">CECT 7321</strain>
    </source>
</reference>
<organism evidence="1 2">
    <name type="scientific">Phaeobacter italicus</name>
    <dbReference type="NCBI Taxonomy" id="481446"/>
    <lineage>
        <taxon>Bacteria</taxon>
        <taxon>Pseudomonadati</taxon>
        <taxon>Pseudomonadota</taxon>
        <taxon>Alphaproteobacteria</taxon>
        <taxon>Rhodobacterales</taxon>
        <taxon>Roseobacteraceae</taxon>
        <taxon>Phaeobacter</taxon>
    </lineage>
</organism>
<dbReference type="InterPro" id="IPR027417">
    <property type="entry name" value="P-loop_NTPase"/>
</dbReference>
<keyword evidence="2" id="KW-1185">Reference proteome</keyword>
<dbReference type="SUPFAM" id="SSF52540">
    <property type="entry name" value="P-loop containing nucleoside triphosphate hydrolases"/>
    <property type="match status" value="1"/>
</dbReference>
<name>A0A0H5DIC8_9RHOB</name>
<dbReference type="STRING" id="481446.NIT7645_01275"/>
<accession>A0A0H5DIC8</accession>
<dbReference type="RefSeq" id="WP_050673462.1">
    <property type="nucleotide sequence ID" value="NZ_CVRL01000025.1"/>
</dbReference>
<sequence length="197" mass="22547">MLIFFKERLALLSVPKTGTTAYHAALASRADVAISNPPELKHAPVYRYNRWIRPMFDKVCNAEMELVAVMREPISWLGSWYRFRQRDALAGHPNSTADISFDVFLRDACRGKPPRHADVGSQARFLAPQPNGCAVRHLFRYEEPQKLQAFLETRLGYRFELPQLNVSPARNLAPSDETLALVRRKRAEEFALYDSIS</sequence>
<evidence type="ECO:0008006" key="3">
    <source>
        <dbReference type="Google" id="ProtNLM"/>
    </source>
</evidence>
<dbReference type="AlphaFoldDB" id="A0A0H5DIC8"/>
<proteinExistence type="predicted"/>